<dbReference type="EC" id="4.2.2.29" evidence="7"/>
<evidence type="ECO:0000256" key="5">
    <source>
        <dbReference type="ARBA" id="ARBA00023239"/>
    </source>
</evidence>
<dbReference type="InterPro" id="IPR003770">
    <property type="entry name" value="MLTG-like"/>
</dbReference>
<dbReference type="Gene3D" id="3.30.1490.480">
    <property type="entry name" value="Endolytic murein transglycosylase"/>
    <property type="match status" value="1"/>
</dbReference>
<accession>A0A1V5MGL6</accession>
<comment type="caution">
    <text evidence="8">The sequence shown here is derived from an EMBL/GenBank/DDBJ whole genome shotgun (WGS) entry which is preliminary data.</text>
</comment>
<feature type="site" description="Important for catalytic activity" evidence="7">
    <location>
        <position position="209"/>
    </location>
</feature>
<dbReference type="GO" id="GO:0071555">
    <property type="term" value="P:cell wall organization"/>
    <property type="evidence" value="ECO:0007669"/>
    <property type="project" value="UniProtKB-KW"/>
</dbReference>
<proteinExistence type="inferred from homology"/>
<dbReference type="PANTHER" id="PTHR30518">
    <property type="entry name" value="ENDOLYTIC MUREIN TRANSGLYCOSYLASE"/>
    <property type="match status" value="1"/>
</dbReference>
<dbReference type="PANTHER" id="PTHR30518:SF2">
    <property type="entry name" value="ENDOLYTIC MUREIN TRANSGLYCOSYLASE"/>
    <property type="match status" value="1"/>
</dbReference>
<keyword evidence="5 7" id="KW-0456">Lyase</keyword>
<evidence type="ECO:0000256" key="6">
    <source>
        <dbReference type="ARBA" id="ARBA00023316"/>
    </source>
</evidence>
<evidence type="ECO:0000256" key="2">
    <source>
        <dbReference type="ARBA" id="ARBA00022692"/>
    </source>
</evidence>
<evidence type="ECO:0000256" key="7">
    <source>
        <dbReference type="HAMAP-Rule" id="MF_02065"/>
    </source>
</evidence>
<evidence type="ECO:0000313" key="8">
    <source>
        <dbReference type="EMBL" id="OPZ92393.1"/>
    </source>
</evidence>
<dbReference type="GO" id="GO:0008932">
    <property type="term" value="F:lytic endotransglycosylase activity"/>
    <property type="evidence" value="ECO:0007669"/>
    <property type="project" value="UniProtKB-UniRule"/>
</dbReference>
<evidence type="ECO:0000256" key="3">
    <source>
        <dbReference type="ARBA" id="ARBA00022989"/>
    </source>
</evidence>
<keyword evidence="1 7" id="KW-1003">Cell membrane</keyword>
<keyword evidence="6 7" id="KW-0961">Cell wall biogenesis/degradation</keyword>
<dbReference type="NCBIfam" id="TIGR00247">
    <property type="entry name" value="endolytic transglycosylase MltG"/>
    <property type="match status" value="1"/>
</dbReference>
<dbReference type="EMBL" id="MWAK01000103">
    <property type="protein sequence ID" value="OPZ92393.1"/>
    <property type="molecule type" value="Genomic_DNA"/>
</dbReference>
<dbReference type="Gene3D" id="3.30.160.60">
    <property type="entry name" value="Classic Zinc Finger"/>
    <property type="match status" value="1"/>
</dbReference>
<dbReference type="Proteomes" id="UP000485484">
    <property type="component" value="Unassembled WGS sequence"/>
</dbReference>
<name>A0A1V5MGL6_UNCT6</name>
<comment type="subcellular location">
    <subcellularLocation>
        <location evidence="7">Cell membrane</location>
        <topology evidence="7">Single-pass membrane protein</topology>
    </subcellularLocation>
</comment>
<dbReference type="GO" id="GO:0009252">
    <property type="term" value="P:peptidoglycan biosynthetic process"/>
    <property type="evidence" value="ECO:0007669"/>
    <property type="project" value="UniProtKB-UniRule"/>
</dbReference>
<dbReference type="HAMAP" id="MF_02065">
    <property type="entry name" value="MltG"/>
    <property type="match status" value="1"/>
</dbReference>
<keyword evidence="4 7" id="KW-0472">Membrane</keyword>
<evidence type="ECO:0000256" key="4">
    <source>
        <dbReference type="ARBA" id="ARBA00023136"/>
    </source>
</evidence>
<comment type="function">
    <text evidence="7">Functions as a peptidoglycan terminase that cleaves nascent peptidoglycan strands endolytically to terminate their elongation.</text>
</comment>
<feature type="transmembrane region" description="Helical" evidence="7">
    <location>
        <begin position="12"/>
        <end position="35"/>
    </location>
</feature>
<sequence>MLNSQPRSRGLIRLAAAIVGLPLLFLLLMTAYYFLPTAARTDTVRVQPDSNLRQIVDRLYAKKLLRFPNLFVLTVRLKKEERKLQAGLYEIKAGSSPRLILHKLLKGETATVRVTIPEGWSSREIGELLERKDLCPRESFLSVVEARQLEGFLFPNTYFVPSQFTAEGIALLFVKGFESFWSADYETRARAQNLSVRSIITLASIIEREAKLDSEKPIISSVFYNRLRRGMKLEADPTILYALGSWNIRLTRRQLFTRSPYNTYLHRGLPPGPICNPGKTSLLAALNPARTNYLFFVANGDGTHIFSRTGSEQAAAIRMIKARQAASQEKPDTGLEPDGSE</sequence>
<reference evidence="8" key="1">
    <citation type="submission" date="2017-02" db="EMBL/GenBank/DDBJ databases">
        <title>Delving into the versatile metabolic prowess of the omnipresent phylum Bacteroidetes.</title>
        <authorList>
            <person name="Nobu M.K."/>
            <person name="Mei R."/>
            <person name="Narihiro T."/>
            <person name="Kuroda K."/>
            <person name="Liu W.-T."/>
        </authorList>
    </citation>
    <scope>NUCLEOTIDE SEQUENCE</scope>
    <source>
        <strain evidence="8">ADurb.Bin417</strain>
    </source>
</reference>
<dbReference type="Pfam" id="PF02618">
    <property type="entry name" value="YceG"/>
    <property type="match status" value="1"/>
</dbReference>
<evidence type="ECO:0000256" key="1">
    <source>
        <dbReference type="ARBA" id="ARBA00022475"/>
    </source>
</evidence>
<dbReference type="CDD" id="cd08010">
    <property type="entry name" value="MltG_like"/>
    <property type="match status" value="1"/>
</dbReference>
<keyword evidence="2 7" id="KW-0812">Transmembrane</keyword>
<dbReference type="GO" id="GO:0005886">
    <property type="term" value="C:plasma membrane"/>
    <property type="evidence" value="ECO:0007669"/>
    <property type="project" value="UniProtKB-SubCell"/>
</dbReference>
<keyword evidence="3 7" id="KW-1133">Transmembrane helix</keyword>
<organism evidence="8">
    <name type="scientific">candidate division TA06 bacterium ADurb.Bin417</name>
    <dbReference type="NCBI Taxonomy" id="1852828"/>
    <lineage>
        <taxon>Bacteria</taxon>
        <taxon>Bacteria division TA06</taxon>
    </lineage>
</organism>
<dbReference type="AlphaFoldDB" id="A0A1V5MGL6"/>
<protein>
    <recommendedName>
        <fullName evidence="7">Endolytic murein transglycosylase</fullName>
        <ecNumber evidence="7">4.2.2.29</ecNumber>
    </recommendedName>
    <alternativeName>
        <fullName evidence="7">Peptidoglycan lytic transglycosylase</fullName>
    </alternativeName>
    <alternativeName>
        <fullName evidence="7">Peptidoglycan polymerization terminase</fullName>
    </alternativeName>
</protein>
<comment type="similarity">
    <text evidence="7">Belongs to the transglycosylase MltG family.</text>
</comment>
<comment type="catalytic activity">
    <reaction evidence="7">
        <text>a peptidoglycan chain = a peptidoglycan chain with N-acetyl-1,6-anhydromuramyl-[peptide] at the reducing end + a peptidoglycan chain with N-acetylglucosamine at the non-reducing end.</text>
        <dbReference type="EC" id="4.2.2.29"/>
    </reaction>
</comment>
<gene>
    <name evidence="7" type="primary">mltG</name>
    <name evidence="8" type="ORF">BWY73_00828</name>
</gene>